<proteinExistence type="inferred from homology"/>
<feature type="compositionally biased region" description="Polar residues" evidence="3">
    <location>
        <begin position="1"/>
        <end position="12"/>
    </location>
</feature>
<evidence type="ECO:0000256" key="1">
    <source>
        <dbReference type="ARBA" id="ARBA00006545"/>
    </source>
</evidence>
<reference evidence="6 7" key="2">
    <citation type="submission" date="2018-11" db="EMBL/GenBank/DDBJ databases">
        <authorList>
            <consortium name="Pathogen Informatics"/>
        </authorList>
    </citation>
    <scope>NUCLEOTIDE SEQUENCE [LARGE SCALE GENOMIC DNA]</scope>
</reference>
<sequence>DESRPGSSTRRLSAQRRKRKKRNRPPAGFEGWDEEDKQYYNGRLIKDEIYTMEIEAYKRSMKAKPMKIVRRFDELCAILALVMVFEFVAAELLNRLLADFVDNVDSSQLNLGLWGGNVTLQNLLIKNSVLDDFELSIKLKFGFISRLELHVPWKNLYTEPFIATVEGLYVIVVPSKGVMYNEERALRIKQHMKQKALLRLDEQLKKLRKPQSAMADSFTEKLLAQVIKNLQVNIRNVHVRYEDNFTNPVRPFEVGATLETLEMKVIQLNNSSYIM</sequence>
<evidence type="ECO:0000313" key="7">
    <source>
        <dbReference type="Proteomes" id="UP000050794"/>
    </source>
</evidence>
<keyword evidence="4" id="KW-1133">Transmembrane helix</keyword>
<evidence type="ECO:0000256" key="2">
    <source>
        <dbReference type="ARBA" id="ARBA00022448"/>
    </source>
</evidence>
<dbReference type="InterPro" id="IPR026854">
    <property type="entry name" value="VPS13_N"/>
</dbReference>
<name>A0A183VAL4_TOXCA</name>
<evidence type="ECO:0000256" key="3">
    <source>
        <dbReference type="SAM" id="MobiDB-lite"/>
    </source>
</evidence>
<dbReference type="GO" id="GO:0045053">
    <property type="term" value="P:protein retention in Golgi apparatus"/>
    <property type="evidence" value="ECO:0007669"/>
    <property type="project" value="TreeGrafter"/>
</dbReference>
<reference evidence="8" key="1">
    <citation type="submission" date="2016-06" db="UniProtKB">
        <authorList>
            <consortium name="WormBaseParasite"/>
        </authorList>
    </citation>
    <scope>IDENTIFICATION</scope>
</reference>
<keyword evidence="7" id="KW-1185">Reference proteome</keyword>
<gene>
    <name evidence="6" type="ORF">TCNE_LOCUS17782</name>
</gene>
<protein>
    <submittedName>
        <fullName evidence="8">Chorein_N domain-containing protein</fullName>
    </submittedName>
</protein>
<dbReference type="GO" id="GO:0006623">
    <property type="term" value="P:protein targeting to vacuole"/>
    <property type="evidence" value="ECO:0007669"/>
    <property type="project" value="TreeGrafter"/>
</dbReference>
<evidence type="ECO:0000259" key="5">
    <source>
        <dbReference type="Pfam" id="PF12624"/>
    </source>
</evidence>
<dbReference type="PANTHER" id="PTHR16166">
    <property type="entry name" value="VACUOLAR PROTEIN SORTING-ASSOCIATED PROTEIN VPS13"/>
    <property type="match status" value="1"/>
</dbReference>
<feature type="domain" description="Chorein N-terminal" evidence="5">
    <location>
        <begin position="84"/>
        <end position="263"/>
    </location>
</feature>
<dbReference type="AlphaFoldDB" id="A0A183VAL4"/>
<feature type="transmembrane region" description="Helical" evidence="4">
    <location>
        <begin position="72"/>
        <end position="93"/>
    </location>
</feature>
<dbReference type="PANTHER" id="PTHR16166:SF93">
    <property type="entry name" value="INTERMEMBRANE LIPID TRANSFER PROTEIN VPS13"/>
    <property type="match status" value="1"/>
</dbReference>
<feature type="region of interest" description="Disordered" evidence="3">
    <location>
        <begin position="1"/>
        <end position="30"/>
    </location>
</feature>
<evidence type="ECO:0000256" key="4">
    <source>
        <dbReference type="SAM" id="Phobius"/>
    </source>
</evidence>
<dbReference type="EMBL" id="UYWY01024784">
    <property type="protein sequence ID" value="VDM49103.1"/>
    <property type="molecule type" value="Genomic_DNA"/>
</dbReference>
<comment type="similarity">
    <text evidence="1">Belongs to the VPS13 family.</text>
</comment>
<keyword evidence="2" id="KW-0813">Transport</keyword>
<accession>A0A183VAL4</accession>
<keyword evidence="4" id="KW-0812">Transmembrane</keyword>
<evidence type="ECO:0000313" key="6">
    <source>
        <dbReference type="EMBL" id="VDM49103.1"/>
    </source>
</evidence>
<dbReference type="WBParaSite" id="TCNE_0001778501-mRNA-1">
    <property type="protein sequence ID" value="TCNE_0001778501-mRNA-1"/>
    <property type="gene ID" value="TCNE_0001778501"/>
</dbReference>
<evidence type="ECO:0000313" key="8">
    <source>
        <dbReference type="WBParaSite" id="TCNE_0001778501-mRNA-1"/>
    </source>
</evidence>
<organism evidence="7 8">
    <name type="scientific">Toxocara canis</name>
    <name type="common">Canine roundworm</name>
    <dbReference type="NCBI Taxonomy" id="6265"/>
    <lineage>
        <taxon>Eukaryota</taxon>
        <taxon>Metazoa</taxon>
        <taxon>Ecdysozoa</taxon>
        <taxon>Nematoda</taxon>
        <taxon>Chromadorea</taxon>
        <taxon>Rhabditida</taxon>
        <taxon>Spirurina</taxon>
        <taxon>Ascaridomorpha</taxon>
        <taxon>Ascaridoidea</taxon>
        <taxon>Toxocaridae</taxon>
        <taxon>Toxocara</taxon>
    </lineage>
</organism>
<keyword evidence="4" id="KW-0472">Membrane</keyword>
<dbReference type="Pfam" id="PF12624">
    <property type="entry name" value="VPS13_N"/>
    <property type="match status" value="1"/>
</dbReference>
<dbReference type="InterPro" id="IPR026847">
    <property type="entry name" value="VPS13"/>
</dbReference>
<dbReference type="Proteomes" id="UP000050794">
    <property type="component" value="Unassembled WGS sequence"/>
</dbReference>
<feature type="compositionally biased region" description="Basic residues" evidence="3">
    <location>
        <begin position="13"/>
        <end position="24"/>
    </location>
</feature>